<proteinExistence type="predicted"/>
<keyword evidence="2" id="KW-0238">DNA-binding</keyword>
<feature type="domain" description="HTH luxR-type" evidence="4">
    <location>
        <begin position="203"/>
        <end position="268"/>
    </location>
</feature>
<dbReference type="EMBL" id="HE796683">
    <property type="protein sequence ID" value="CCG99335.1"/>
    <property type="molecule type" value="Genomic_DNA"/>
</dbReference>
<keyword evidence="1" id="KW-0805">Transcription regulation</keyword>
<dbReference type="GO" id="GO:0003677">
    <property type="term" value="F:DNA binding"/>
    <property type="evidence" value="ECO:0007669"/>
    <property type="project" value="UniProtKB-KW"/>
</dbReference>
<keyword evidence="6" id="KW-1185">Reference proteome</keyword>
<evidence type="ECO:0000313" key="6">
    <source>
        <dbReference type="Proteomes" id="UP000011058"/>
    </source>
</evidence>
<dbReference type="CDD" id="cd06170">
    <property type="entry name" value="LuxR_C_like"/>
    <property type="match status" value="1"/>
</dbReference>
<dbReference type="KEGG" id="fae:FAES_1325"/>
<dbReference type="GO" id="GO:0006355">
    <property type="term" value="P:regulation of DNA-templated transcription"/>
    <property type="evidence" value="ECO:0007669"/>
    <property type="project" value="InterPro"/>
</dbReference>
<dbReference type="Gene3D" id="1.10.10.10">
    <property type="entry name" value="Winged helix-like DNA-binding domain superfamily/Winged helix DNA-binding domain"/>
    <property type="match status" value="1"/>
</dbReference>
<gene>
    <name evidence="5" type="ORF">FAES_1325</name>
</gene>
<dbReference type="PROSITE" id="PS50043">
    <property type="entry name" value="HTH_LUXR_2"/>
    <property type="match status" value="1"/>
</dbReference>
<keyword evidence="3" id="KW-0804">Transcription</keyword>
<reference evidence="5 6" key="1">
    <citation type="journal article" date="2012" name="J. Bacteriol.">
        <title>Genome Sequence of Fibrella aestuarina BUZ 2T, a Filamentous Marine Bacterium.</title>
        <authorList>
            <person name="Filippini M."/>
            <person name="Qi W."/>
            <person name="Blom J."/>
            <person name="Goesmann A."/>
            <person name="Smits T.H."/>
            <person name="Bagheri H.C."/>
        </authorList>
    </citation>
    <scope>NUCLEOTIDE SEQUENCE [LARGE SCALE GENOMIC DNA]</scope>
    <source>
        <strain evidence="6">BUZ 2T</strain>
    </source>
</reference>
<name>I0K5D2_9BACT</name>
<dbReference type="SUPFAM" id="SSF46894">
    <property type="entry name" value="C-terminal effector domain of the bipartite response regulators"/>
    <property type="match status" value="1"/>
</dbReference>
<dbReference type="InterPro" id="IPR016032">
    <property type="entry name" value="Sig_transdc_resp-reg_C-effctor"/>
</dbReference>
<evidence type="ECO:0000256" key="1">
    <source>
        <dbReference type="ARBA" id="ARBA00023015"/>
    </source>
</evidence>
<evidence type="ECO:0000256" key="2">
    <source>
        <dbReference type="ARBA" id="ARBA00023125"/>
    </source>
</evidence>
<dbReference type="Proteomes" id="UP000011058">
    <property type="component" value="Chromosome"/>
</dbReference>
<evidence type="ECO:0000256" key="3">
    <source>
        <dbReference type="ARBA" id="ARBA00023163"/>
    </source>
</evidence>
<dbReference type="HOGENOM" id="CLU_1011020_0_0_10"/>
<dbReference type="InterPro" id="IPR000792">
    <property type="entry name" value="Tscrpt_reg_LuxR_C"/>
</dbReference>
<dbReference type="PANTHER" id="PTHR44688:SF16">
    <property type="entry name" value="DNA-BINDING TRANSCRIPTIONAL ACTIVATOR DEVR_DOSR"/>
    <property type="match status" value="1"/>
</dbReference>
<dbReference type="SMART" id="SM00421">
    <property type="entry name" value="HTH_LUXR"/>
    <property type="match status" value="1"/>
</dbReference>
<evidence type="ECO:0000313" key="5">
    <source>
        <dbReference type="EMBL" id="CCG99335.1"/>
    </source>
</evidence>
<dbReference type="AlphaFoldDB" id="I0K5D2"/>
<dbReference type="PANTHER" id="PTHR44688">
    <property type="entry name" value="DNA-BINDING TRANSCRIPTIONAL ACTIVATOR DEVR_DOSR"/>
    <property type="match status" value="1"/>
</dbReference>
<organism evidence="5 6">
    <name type="scientific">Fibrella aestuarina BUZ 2</name>
    <dbReference type="NCBI Taxonomy" id="1166018"/>
    <lineage>
        <taxon>Bacteria</taxon>
        <taxon>Pseudomonadati</taxon>
        <taxon>Bacteroidota</taxon>
        <taxon>Cytophagia</taxon>
        <taxon>Cytophagales</taxon>
        <taxon>Spirosomataceae</taxon>
        <taxon>Fibrella</taxon>
    </lineage>
</organism>
<sequence>MSLKPLLTVLSHANDYTTLETAHLSQQEARVRIQSAVWSETNDRHDHDHHHAVTMRAMPIYILSGYLLLTETLGEALERRGYKPTMLTEVSQATQLILTTKEPVLLIGYATENSLTDLTAISRLIRSNGDESASVALVAICTTYQVANDLVQMGGMPDALLLTATGLCEVIFAIEEIKRGARYRTAHLRNITESSGQPMTAHPSQSIQTLTKREREIMRYIADSKTSDSIAQHLFISVATVNNHKANIMGKLNLSGRHTLLTTALMLRPWLDVMA</sequence>
<dbReference type="eggNOG" id="COG2197">
    <property type="taxonomic scope" value="Bacteria"/>
</dbReference>
<dbReference type="STRING" id="1166018.FAES_1325"/>
<protein>
    <recommendedName>
        <fullName evidence="4">HTH luxR-type domain-containing protein</fullName>
    </recommendedName>
</protein>
<evidence type="ECO:0000259" key="4">
    <source>
        <dbReference type="PROSITE" id="PS50043"/>
    </source>
</evidence>
<dbReference type="Pfam" id="PF00196">
    <property type="entry name" value="GerE"/>
    <property type="match status" value="1"/>
</dbReference>
<accession>I0K5D2</accession>
<dbReference type="InterPro" id="IPR036388">
    <property type="entry name" value="WH-like_DNA-bd_sf"/>
</dbReference>
<dbReference type="PRINTS" id="PR00038">
    <property type="entry name" value="HTHLUXR"/>
</dbReference>